<keyword evidence="2" id="KW-1133">Transmembrane helix</keyword>
<gene>
    <name evidence="3" type="ORF">KHM83_10660</name>
</gene>
<accession>A0ABS5PPP4</accession>
<evidence type="ECO:0000256" key="1">
    <source>
        <dbReference type="SAM" id="MobiDB-lite"/>
    </source>
</evidence>
<reference evidence="3 4" key="1">
    <citation type="submission" date="2021-05" db="EMBL/GenBank/DDBJ databases">
        <title>Fusibacter ferrireducens sp. nov., an anaerobic, sulfur- and Fe-reducing bacterium isolated from the mangrove sediment.</title>
        <authorList>
            <person name="Qiu D."/>
        </authorList>
    </citation>
    <scope>NUCLEOTIDE SEQUENCE [LARGE SCALE GENOMIC DNA]</scope>
    <source>
        <strain evidence="3 4">DSM 12116</strain>
    </source>
</reference>
<evidence type="ECO:0000313" key="3">
    <source>
        <dbReference type="EMBL" id="MBS7527140.1"/>
    </source>
</evidence>
<dbReference type="RefSeq" id="WP_213237003.1">
    <property type="nucleotide sequence ID" value="NZ_JAHBCL010000017.1"/>
</dbReference>
<feature type="compositionally biased region" description="Polar residues" evidence="1">
    <location>
        <begin position="54"/>
        <end position="72"/>
    </location>
</feature>
<dbReference type="EMBL" id="JAHBCL010000017">
    <property type="protein sequence ID" value="MBS7527140.1"/>
    <property type="molecule type" value="Genomic_DNA"/>
</dbReference>
<feature type="region of interest" description="Disordered" evidence="1">
    <location>
        <begin position="44"/>
        <end position="72"/>
    </location>
</feature>
<keyword evidence="2" id="KW-0472">Membrane</keyword>
<keyword evidence="2" id="KW-0812">Transmembrane</keyword>
<proteinExistence type="predicted"/>
<evidence type="ECO:0000256" key="2">
    <source>
        <dbReference type="SAM" id="Phobius"/>
    </source>
</evidence>
<feature type="transmembrane region" description="Helical" evidence="2">
    <location>
        <begin position="6"/>
        <end position="28"/>
    </location>
</feature>
<comment type="caution">
    <text evidence="3">The sequence shown here is derived from an EMBL/GenBank/DDBJ whole genome shotgun (WGS) entry which is preliminary data.</text>
</comment>
<protein>
    <submittedName>
        <fullName evidence="3">Uncharacterized protein</fullName>
    </submittedName>
</protein>
<keyword evidence="4" id="KW-1185">Reference proteome</keyword>
<dbReference type="Proteomes" id="UP000746471">
    <property type="component" value="Unassembled WGS sequence"/>
</dbReference>
<sequence length="72" mass="8535">MSIIDGIFIGLIVLFFVMVMLYVLGDLFRDMGYYRRKQKNVVALTKAHHKRQPQKNQAPKPQTPNVQRQYKR</sequence>
<evidence type="ECO:0000313" key="4">
    <source>
        <dbReference type="Proteomes" id="UP000746471"/>
    </source>
</evidence>
<name>A0ABS5PPP4_9FIRM</name>
<organism evidence="3 4">
    <name type="scientific">Fusibacter paucivorans</name>
    <dbReference type="NCBI Taxonomy" id="76009"/>
    <lineage>
        <taxon>Bacteria</taxon>
        <taxon>Bacillati</taxon>
        <taxon>Bacillota</taxon>
        <taxon>Clostridia</taxon>
        <taxon>Eubacteriales</taxon>
        <taxon>Eubacteriales Family XII. Incertae Sedis</taxon>
        <taxon>Fusibacter</taxon>
    </lineage>
</organism>